<dbReference type="RefSeq" id="WP_172190896.1">
    <property type="nucleotide sequence ID" value="NZ_CAWPPK010000014.1"/>
</dbReference>
<dbReference type="Pfam" id="PF02586">
    <property type="entry name" value="SRAP"/>
    <property type="match status" value="1"/>
</dbReference>
<dbReference type="Proteomes" id="UP000702425">
    <property type="component" value="Unassembled WGS sequence"/>
</dbReference>
<protein>
    <recommendedName>
        <fullName evidence="8">Abasic site processing protein</fullName>
        <ecNumber evidence="8">3.4.-.-</ecNumber>
    </recommendedName>
</protein>
<keyword evidence="5" id="KW-0190">Covalent protein-DNA linkage</keyword>
<dbReference type="InterPro" id="IPR003738">
    <property type="entry name" value="SRAP"/>
</dbReference>
<dbReference type="EC" id="3.4.-.-" evidence="8"/>
<evidence type="ECO:0000256" key="5">
    <source>
        <dbReference type="ARBA" id="ARBA00023124"/>
    </source>
</evidence>
<keyword evidence="3" id="KW-0227">DNA damage</keyword>
<keyword evidence="4 8" id="KW-0378">Hydrolase</keyword>
<dbReference type="GO" id="GO:0016787">
    <property type="term" value="F:hydrolase activity"/>
    <property type="evidence" value="ECO:0007669"/>
    <property type="project" value="UniProtKB-KW"/>
</dbReference>
<comment type="similarity">
    <text evidence="1 8">Belongs to the SOS response-associated peptidase family.</text>
</comment>
<evidence type="ECO:0000256" key="4">
    <source>
        <dbReference type="ARBA" id="ARBA00022801"/>
    </source>
</evidence>
<evidence type="ECO:0000313" key="10">
    <source>
        <dbReference type="Proteomes" id="UP000702425"/>
    </source>
</evidence>
<reference evidence="9 10" key="1">
    <citation type="journal article" date="2020" name="Sci. Rep.">
        <title>A novel cyanobacterial geosmin producer, revising GeoA distribution and dispersion patterns in Bacteria.</title>
        <authorList>
            <person name="Churro C."/>
            <person name="Semedo-Aguiar A.P."/>
            <person name="Silva A.D."/>
            <person name="Pereira-Leal J.B."/>
            <person name="Leite R.B."/>
        </authorList>
    </citation>
    <scope>NUCLEOTIDE SEQUENCE [LARGE SCALE GENOMIC DNA]</scope>
    <source>
        <strain evidence="9 10">IPMA8</strain>
    </source>
</reference>
<dbReference type="PANTHER" id="PTHR13604">
    <property type="entry name" value="DC12-RELATED"/>
    <property type="match status" value="1"/>
</dbReference>
<proteinExistence type="inferred from homology"/>
<keyword evidence="10" id="KW-1185">Reference proteome</keyword>
<sequence>MCGRYTLTTSGQIIAEFFKLSAVPDIKPRYNIAPTQSVATVTVEPEKIQRQFQFMRWGLIPSWAKDIKIGSRMINARSETVAEKPAFRSAIKHRRCLIVADGFYEWQQQGKNKQPYYFQKADGEPFAFAGLWENWESPEAENIVSCTIITTAANETVQPMHDRMPVILPDSDWEQWLDPSVKNSQEVLPLLKPYASEAMKAKAVSAIVNSPSRDSPECIQPIE</sequence>
<keyword evidence="2 8" id="KW-0645">Protease</keyword>
<evidence type="ECO:0000313" key="9">
    <source>
        <dbReference type="EMBL" id="NQE37050.1"/>
    </source>
</evidence>
<evidence type="ECO:0000256" key="8">
    <source>
        <dbReference type="RuleBase" id="RU364100"/>
    </source>
</evidence>
<dbReference type="EMBL" id="SRRZ01000110">
    <property type="protein sequence ID" value="NQE37050.1"/>
    <property type="molecule type" value="Genomic_DNA"/>
</dbReference>
<accession>A0ABX2D575</accession>
<dbReference type="SUPFAM" id="SSF143081">
    <property type="entry name" value="BB1717-like"/>
    <property type="match status" value="1"/>
</dbReference>
<name>A0ABX2D575_9CYAN</name>
<evidence type="ECO:0000256" key="3">
    <source>
        <dbReference type="ARBA" id="ARBA00022763"/>
    </source>
</evidence>
<gene>
    <name evidence="9" type="primary">yedK</name>
    <name evidence="9" type="ORF">E5S67_04818</name>
</gene>
<evidence type="ECO:0000256" key="7">
    <source>
        <dbReference type="ARBA" id="ARBA00023239"/>
    </source>
</evidence>
<organism evidence="9 10">
    <name type="scientific">Microcoleus asticus IPMA8</name>
    <dbReference type="NCBI Taxonomy" id="2563858"/>
    <lineage>
        <taxon>Bacteria</taxon>
        <taxon>Bacillati</taxon>
        <taxon>Cyanobacteriota</taxon>
        <taxon>Cyanophyceae</taxon>
        <taxon>Oscillatoriophycideae</taxon>
        <taxon>Oscillatoriales</taxon>
        <taxon>Microcoleaceae</taxon>
        <taxon>Microcoleus</taxon>
        <taxon>Microcoleus asticus</taxon>
    </lineage>
</organism>
<comment type="caution">
    <text evidence="9">The sequence shown here is derived from an EMBL/GenBank/DDBJ whole genome shotgun (WGS) entry which is preliminary data.</text>
</comment>
<keyword evidence="6" id="KW-0238">DNA-binding</keyword>
<evidence type="ECO:0000256" key="6">
    <source>
        <dbReference type="ARBA" id="ARBA00023125"/>
    </source>
</evidence>
<dbReference type="PANTHER" id="PTHR13604:SF0">
    <property type="entry name" value="ABASIC SITE PROCESSING PROTEIN HMCES"/>
    <property type="match status" value="1"/>
</dbReference>
<keyword evidence="7" id="KW-0456">Lyase</keyword>
<evidence type="ECO:0000256" key="1">
    <source>
        <dbReference type="ARBA" id="ARBA00008136"/>
    </source>
</evidence>
<evidence type="ECO:0000256" key="2">
    <source>
        <dbReference type="ARBA" id="ARBA00022670"/>
    </source>
</evidence>
<dbReference type="InterPro" id="IPR036590">
    <property type="entry name" value="SRAP-like"/>
</dbReference>
<dbReference type="Gene3D" id="3.90.1680.10">
    <property type="entry name" value="SOS response associated peptidase-like"/>
    <property type="match status" value="1"/>
</dbReference>